<evidence type="ECO:0000256" key="3">
    <source>
        <dbReference type="ARBA" id="ARBA00023163"/>
    </source>
</evidence>
<feature type="domain" description="HTH crp-type" evidence="4">
    <location>
        <begin position="148"/>
        <end position="214"/>
    </location>
</feature>
<dbReference type="OrthoDB" id="8969464at2"/>
<proteinExistence type="predicted"/>
<dbReference type="AlphaFoldDB" id="A0A0X8HBS5"/>
<dbReference type="SUPFAM" id="SSF51206">
    <property type="entry name" value="cAMP-binding domain-like"/>
    <property type="match status" value="1"/>
</dbReference>
<dbReference type="PROSITE" id="PS51063">
    <property type="entry name" value="HTH_CRP_2"/>
    <property type="match status" value="1"/>
</dbReference>
<evidence type="ECO:0000256" key="1">
    <source>
        <dbReference type="ARBA" id="ARBA00023015"/>
    </source>
</evidence>
<dbReference type="InterPro" id="IPR014710">
    <property type="entry name" value="RmlC-like_jellyroll"/>
</dbReference>
<dbReference type="Proteomes" id="UP000063387">
    <property type="component" value="Chromosome"/>
</dbReference>
<name>A0A0X8HBS5_9GAMM</name>
<organism evidence="5 6">
    <name type="scientific">Halomonas chromatireducens</name>
    <dbReference type="NCBI Taxonomy" id="507626"/>
    <lineage>
        <taxon>Bacteria</taxon>
        <taxon>Pseudomonadati</taxon>
        <taxon>Pseudomonadota</taxon>
        <taxon>Gammaproteobacteria</taxon>
        <taxon>Oceanospirillales</taxon>
        <taxon>Halomonadaceae</taxon>
        <taxon>Halomonas</taxon>
    </lineage>
</organism>
<dbReference type="PATRIC" id="fig|507626.3.peg.607"/>
<evidence type="ECO:0000256" key="2">
    <source>
        <dbReference type="ARBA" id="ARBA00023125"/>
    </source>
</evidence>
<gene>
    <name evidence="5" type="ORF">LOKO_00614</name>
</gene>
<dbReference type="InterPro" id="IPR012318">
    <property type="entry name" value="HTH_CRP"/>
</dbReference>
<dbReference type="InterPro" id="IPR018490">
    <property type="entry name" value="cNMP-bd_dom_sf"/>
</dbReference>
<evidence type="ECO:0000313" key="5">
    <source>
        <dbReference type="EMBL" id="AMC99700.1"/>
    </source>
</evidence>
<protein>
    <recommendedName>
        <fullName evidence="4">HTH crp-type domain-containing protein</fullName>
    </recommendedName>
</protein>
<reference evidence="5 6" key="2">
    <citation type="submission" date="2016-02" db="EMBL/GenBank/DDBJ databases">
        <authorList>
            <person name="Wen L."/>
            <person name="He K."/>
            <person name="Yang H."/>
        </authorList>
    </citation>
    <scope>NUCLEOTIDE SEQUENCE [LARGE SCALE GENOMIC DNA]</scope>
    <source>
        <strain evidence="5 6">AGD 8-3</strain>
    </source>
</reference>
<dbReference type="Gene3D" id="2.60.120.10">
    <property type="entry name" value="Jelly Rolls"/>
    <property type="match status" value="1"/>
</dbReference>
<dbReference type="EMBL" id="CP014226">
    <property type="protein sequence ID" value="AMC99700.1"/>
    <property type="molecule type" value="Genomic_DNA"/>
</dbReference>
<keyword evidence="2" id="KW-0238">DNA-binding</keyword>
<dbReference type="RefSeq" id="WP_083517403.1">
    <property type="nucleotide sequence ID" value="NZ_CP014226.1"/>
</dbReference>
<keyword evidence="3" id="KW-0804">Transcription</keyword>
<dbReference type="SUPFAM" id="SSF46785">
    <property type="entry name" value="Winged helix' DNA-binding domain"/>
    <property type="match status" value="1"/>
</dbReference>
<sequence length="256" mass="28120">MNSTPPSPITNHLIDRLPQQERASFLADCQVIDLVFGEVITEHGGRISHVHFPLDSFISQIANLSSDREQLEVAMVGSEGMLGTPLILGVDESPWLALVQGAGPALRMPAAVFGRHLAQSPTLQALLKRYLYVVMHQLSRVAACTHFHQVEARLARWLLMTQDRAHSDELHLTHEFLAMMLGVRRAGITLAAMALQSRRLIRYQRGDIVVLDRTGLIEASCGCYASDRSLYRRHITGGGAALDLLTRPGEASAGKS</sequence>
<evidence type="ECO:0000259" key="4">
    <source>
        <dbReference type="PROSITE" id="PS51063"/>
    </source>
</evidence>
<accession>A0A0X8HBS5</accession>
<keyword evidence="1" id="KW-0805">Transcription regulation</keyword>
<keyword evidence="6" id="KW-1185">Reference proteome</keyword>
<dbReference type="STRING" id="507626.LOKO_00614"/>
<dbReference type="Pfam" id="PF13545">
    <property type="entry name" value="HTH_Crp_2"/>
    <property type="match status" value="1"/>
</dbReference>
<dbReference type="GO" id="GO:0006355">
    <property type="term" value="P:regulation of DNA-templated transcription"/>
    <property type="evidence" value="ECO:0007669"/>
    <property type="project" value="InterPro"/>
</dbReference>
<evidence type="ECO:0000313" key="6">
    <source>
        <dbReference type="Proteomes" id="UP000063387"/>
    </source>
</evidence>
<dbReference type="InterPro" id="IPR036390">
    <property type="entry name" value="WH_DNA-bd_sf"/>
</dbReference>
<dbReference type="GO" id="GO:0003677">
    <property type="term" value="F:DNA binding"/>
    <property type="evidence" value="ECO:0007669"/>
    <property type="project" value="UniProtKB-KW"/>
</dbReference>
<reference evidence="5 6" key="1">
    <citation type="journal article" date="2016" name="Genome Announc.">
        <title>Draft Genome Sequence of 'Halomonas chromatireducens' Strain AGD 8-3, a Haloalkaliphilic Chromate- and Selenite-Reducing Gammaproteobacterium.</title>
        <authorList>
            <person name="Sharko F.S."/>
            <person name="Shapovalova A.A."/>
            <person name="Tsygankova S.V."/>
            <person name="Komova A.V."/>
            <person name="Boulygina E.S."/>
            <person name="Teslyuk A.B."/>
            <person name="Gotovtsev P.M."/>
            <person name="Namsaraev Z.B."/>
            <person name="Khijniak T.V."/>
            <person name="Nedoluzhko A.V."/>
            <person name="Vasilov R.G."/>
        </authorList>
    </citation>
    <scope>NUCLEOTIDE SEQUENCE [LARGE SCALE GENOMIC DNA]</scope>
    <source>
        <strain evidence="5 6">AGD 8-3</strain>
    </source>
</reference>
<dbReference type="KEGG" id="hco:LOKO_00614"/>